<dbReference type="RefSeq" id="WP_062043972.1">
    <property type="nucleotide sequence ID" value="NZ_DF968183.1"/>
</dbReference>
<evidence type="ECO:0000259" key="6">
    <source>
        <dbReference type="Pfam" id="PF00155"/>
    </source>
</evidence>
<evidence type="ECO:0000256" key="5">
    <source>
        <dbReference type="ARBA" id="ARBA00022898"/>
    </source>
</evidence>
<organism evidence="7">
    <name type="scientific">Lentimicrobium saccharophilum</name>
    <dbReference type="NCBI Taxonomy" id="1678841"/>
    <lineage>
        <taxon>Bacteria</taxon>
        <taxon>Pseudomonadati</taxon>
        <taxon>Bacteroidota</taxon>
        <taxon>Bacteroidia</taxon>
        <taxon>Bacteroidales</taxon>
        <taxon>Lentimicrobiaceae</taxon>
        <taxon>Lentimicrobium</taxon>
    </lineage>
</organism>
<dbReference type="InterPro" id="IPR004839">
    <property type="entry name" value="Aminotransferase_I/II_large"/>
</dbReference>
<evidence type="ECO:0000256" key="3">
    <source>
        <dbReference type="ARBA" id="ARBA00022576"/>
    </source>
</evidence>
<evidence type="ECO:0000313" key="7">
    <source>
        <dbReference type="EMBL" id="GAP44526.1"/>
    </source>
</evidence>
<name>A0A0S7C2Z8_9BACT</name>
<dbReference type="InterPro" id="IPR015421">
    <property type="entry name" value="PyrdxlP-dep_Trfase_major"/>
</dbReference>
<dbReference type="Pfam" id="PF00155">
    <property type="entry name" value="Aminotran_1_2"/>
    <property type="match status" value="1"/>
</dbReference>
<dbReference type="PATRIC" id="fig|1678841.3.peg.3033"/>
<proteinExistence type="inferred from homology"/>
<evidence type="ECO:0000256" key="2">
    <source>
        <dbReference type="ARBA" id="ARBA00007441"/>
    </source>
</evidence>
<dbReference type="PANTHER" id="PTHR46383">
    <property type="entry name" value="ASPARTATE AMINOTRANSFERASE"/>
    <property type="match status" value="1"/>
</dbReference>
<keyword evidence="3 7" id="KW-0032">Aminotransferase</keyword>
<dbReference type="GO" id="GO:0006520">
    <property type="term" value="P:amino acid metabolic process"/>
    <property type="evidence" value="ECO:0007669"/>
    <property type="project" value="InterPro"/>
</dbReference>
<dbReference type="EMBL" id="DF968183">
    <property type="protein sequence ID" value="GAP44526.1"/>
    <property type="molecule type" value="Genomic_DNA"/>
</dbReference>
<reference evidence="7" key="1">
    <citation type="journal article" date="2015" name="Genome Announc.">
        <title>Draft Genome Sequence of Bacteroidales Strain TBC1, a Novel Isolate from a Methanogenic Wastewater Treatment System.</title>
        <authorList>
            <person name="Tourlousse D.M."/>
            <person name="Matsuura N."/>
            <person name="Sun L."/>
            <person name="Toyonaga M."/>
            <person name="Kuroda K."/>
            <person name="Ohashi A."/>
            <person name="Cruz R."/>
            <person name="Yamaguchi T."/>
            <person name="Sekiguchi Y."/>
        </authorList>
    </citation>
    <scope>NUCLEOTIDE SEQUENCE [LARGE SCALE GENOMIC DNA]</scope>
    <source>
        <strain evidence="7">TBC1</strain>
    </source>
</reference>
<accession>A0A0S7C2Z8</accession>
<dbReference type="SUPFAM" id="SSF53383">
    <property type="entry name" value="PLP-dependent transferases"/>
    <property type="match status" value="1"/>
</dbReference>
<comment type="similarity">
    <text evidence="2">Belongs to the class-I pyridoxal-phosphate-dependent aminotransferase family.</text>
</comment>
<dbReference type="GO" id="GO:0008483">
    <property type="term" value="F:transaminase activity"/>
    <property type="evidence" value="ECO:0007669"/>
    <property type="project" value="UniProtKB-KW"/>
</dbReference>
<protein>
    <submittedName>
        <fullName evidence="7">Aspartate/methionine/tyrosine aminotransferase</fullName>
    </submittedName>
</protein>
<keyword evidence="5" id="KW-0663">Pyridoxal phosphate</keyword>
<dbReference type="OrthoDB" id="1112781at2"/>
<sequence>MKEIFRHDTPVNYEVVTRKVKEMGLASVGKASIREIKRLVDNIERETGDRFVRMEMGIPGMAPSEIGTNAEIEALRKGVAAIYPDIDGTPELKNEISKFVKNFLDIEVKPEACIPTVGSMQGSFAAFLTLSRMSPERDTTLFIDPGFPVHKQQHRVLGQKFESFDVYDYRGDKLRDKLESYFSKGNIHSVLYSNPNNPSWICFTDEELKTIGELANKYNVVICEDLAYFGMDFRKDYSRPGVPPYQPTVAKYTNNYILFISSSKVFSYAGQRIGMMVISNDLFGRKVEGLRKYYNVDIFGRAMIFGTVYALSSGTAHSAQYALAAMLKAANDGSFNFIDEVKIYGEKAHAMKKMFTDNGFHIVYDTDVDKPIADGFYFTIAYPGYSGEQLIEELIYYGISAISLAITGSEHLEGLRACVSLVHPDQFPALEARLKKFHEHNS</sequence>
<dbReference type="CDD" id="cd00609">
    <property type="entry name" value="AAT_like"/>
    <property type="match status" value="1"/>
</dbReference>
<dbReference type="AlphaFoldDB" id="A0A0S7C2Z8"/>
<dbReference type="Proteomes" id="UP000053091">
    <property type="component" value="Unassembled WGS sequence"/>
</dbReference>
<evidence type="ECO:0000256" key="4">
    <source>
        <dbReference type="ARBA" id="ARBA00022679"/>
    </source>
</evidence>
<dbReference type="GO" id="GO:0030170">
    <property type="term" value="F:pyridoxal phosphate binding"/>
    <property type="evidence" value="ECO:0007669"/>
    <property type="project" value="InterPro"/>
</dbReference>
<gene>
    <name evidence="7" type="ORF">TBC1_12334</name>
</gene>
<dbReference type="Gene3D" id="3.90.1150.100">
    <property type="match status" value="2"/>
</dbReference>
<keyword evidence="4 7" id="KW-0808">Transferase</keyword>
<feature type="domain" description="Aminotransferase class I/classII large" evidence="6">
    <location>
        <begin position="69"/>
        <end position="361"/>
    </location>
</feature>
<dbReference type="InterPro" id="IPR050596">
    <property type="entry name" value="AspAT/PAT-like"/>
</dbReference>
<evidence type="ECO:0000313" key="8">
    <source>
        <dbReference type="Proteomes" id="UP000053091"/>
    </source>
</evidence>
<dbReference type="Gene3D" id="3.40.640.10">
    <property type="entry name" value="Type I PLP-dependent aspartate aminotransferase-like (Major domain)"/>
    <property type="match status" value="1"/>
</dbReference>
<dbReference type="InterPro" id="IPR015424">
    <property type="entry name" value="PyrdxlP-dep_Trfase"/>
</dbReference>
<comment type="cofactor">
    <cofactor evidence="1">
        <name>pyridoxal 5'-phosphate</name>
        <dbReference type="ChEBI" id="CHEBI:597326"/>
    </cofactor>
</comment>
<keyword evidence="8" id="KW-1185">Reference proteome</keyword>
<dbReference type="STRING" id="1678841.TBC1_12334"/>
<dbReference type="PANTHER" id="PTHR46383:SF1">
    <property type="entry name" value="ASPARTATE AMINOTRANSFERASE"/>
    <property type="match status" value="1"/>
</dbReference>
<evidence type="ECO:0000256" key="1">
    <source>
        <dbReference type="ARBA" id="ARBA00001933"/>
    </source>
</evidence>